<evidence type="ECO:0000313" key="1">
    <source>
        <dbReference type="EMBL" id="OXE45463.1"/>
    </source>
</evidence>
<name>A0A227KD85_9BURK</name>
<evidence type="ECO:0000313" key="2">
    <source>
        <dbReference type="Proteomes" id="UP000214610"/>
    </source>
</evidence>
<reference evidence="2" key="1">
    <citation type="submission" date="2017-05" db="EMBL/GenBank/DDBJ databases">
        <title>Improved OligoMM genomes.</title>
        <authorList>
            <person name="Garzetti D."/>
        </authorList>
    </citation>
    <scope>NUCLEOTIDE SEQUENCE [LARGE SCALE GENOMIC DNA]</scope>
    <source>
        <strain evidence="2">YL45</strain>
    </source>
</reference>
<proteinExistence type="predicted"/>
<protein>
    <submittedName>
        <fullName evidence="1">Uncharacterized protein</fullName>
    </submittedName>
</protein>
<dbReference type="Proteomes" id="UP000214610">
    <property type="component" value="Unassembled WGS sequence"/>
</dbReference>
<keyword evidence="2" id="KW-1185">Reference proteome</keyword>
<sequence length="149" mass="16877">MSKYLPVIFSASALFLLGGCASEFNGYYLRNSFGFDTVCLVDNNSAPPSFFLFLKKALEDKGLTVKIVKKPSKDELVCPATIMYEARVAQKPFPYLKDARLFFLKKNEKTQIVAMKKPVNQVTLQDRMADSEPAVRDMVNRLLPRSTPW</sequence>
<comment type="caution">
    <text evidence="1">The sequence shown here is derived from an EMBL/GenBank/DDBJ whole genome shotgun (WGS) entry which is preliminary data.</text>
</comment>
<organism evidence="1 2">
    <name type="scientific">Turicimonas muris</name>
    <dbReference type="NCBI Taxonomy" id="1796652"/>
    <lineage>
        <taxon>Bacteria</taxon>
        <taxon>Pseudomonadati</taxon>
        <taxon>Pseudomonadota</taxon>
        <taxon>Betaproteobacteria</taxon>
        <taxon>Burkholderiales</taxon>
        <taxon>Sutterellaceae</taxon>
        <taxon>Turicimonas</taxon>
    </lineage>
</organism>
<dbReference type="PROSITE" id="PS51257">
    <property type="entry name" value="PROKAR_LIPOPROTEIN"/>
    <property type="match status" value="1"/>
</dbReference>
<dbReference type="RefSeq" id="WP_066592281.1">
    <property type="nucleotide sequence ID" value="NZ_CAJTBZ010000025.1"/>
</dbReference>
<gene>
    <name evidence="1" type="ORF">ADH67_11030</name>
</gene>
<dbReference type="EMBL" id="NHMP01000009">
    <property type="protein sequence ID" value="OXE45463.1"/>
    <property type="molecule type" value="Genomic_DNA"/>
</dbReference>
<accession>A0A227KD85</accession>
<dbReference type="GeneID" id="78361220"/>
<dbReference type="AlphaFoldDB" id="A0A227KD85"/>